<evidence type="ECO:0000256" key="5">
    <source>
        <dbReference type="ARBA" id="ARBA00023002"/>
    </source>
</evidence>
<keyword evidence="4 6" id="KW-0862">Zinc</keyword>
<evidence type="ECO:0000313" key="9">
    <source>
        <dbReference type="Proteomes" id="UP001056455"/>
    </source>
</evidence>
<dbReference type="InterPro" id="IPR036291">
    <property type="entry name" value="NAD(P)-bd_dom_sf"/>
</dbReference>
<dbReference type="SUPFAM" id="SSF50129">
    <property type="entry name" value="GroES-like"/>
    <property type="match status" value="1"/>
</dbReference>
<dbReference type="PANTHER" id="PTHR43350:SF2">
    <property type="entry name" value="GROES-LIKE ZINC-BINDING ALCOHOL DEHYDROGENASE FAMILY PROTEIN"/>
    <property type="match status" value="1"/>
</dbReference>
<keyword evidence="5" id="KW-0560">Oxidoreductase</keyword>
<dbReference type="SUPFAM" id="SSF51735">
    <property type="entry name" value="NAD(P)-binding Rossmann-fold domains"/>
    <property type="match status" value="1"/>
</dbReference>
<sequence>MRAVVWDGPDTPMRVEEVPTPSPGPGEALVRVAATGVCHTDLHVIKGEVAFPAPGVLGHEISGHIESLGDGVEGLAVGDRVVGAFIMPCGTCRQCEAGRDDMCEPFFSQNRLRGNLFDGTSRLKRADGSRLSMYSMAGLAEFAVVPVTALAPLPDGLPLEESAVLGCAAFTAYGALARADGDLAGRSVAVVAVGGVGSSIIQFAKHLGADPIIAVDVDDAKLEAARGLGATITVNSTTSDAREAVLAATDGAGAELVLEVIGRPETVELGVSLLREGGQLVCVGIAAGGATAAIPITGMVRRGLTITGSFGARTRRDLPEVVRLADEGAFDVHRAVTRRFTLDEAPQAYDLLDAGQIQGRSIVVMGDLLPRRVAESDVWWPRVGPTPGVGEQDE</sequence>
<dbReference type="PROSITE" id="PS00059">
    <property type="entry name" value="ADH_ZINC"/>
    <property type="match status" value="1"/>
</dbReference>
<protein>
    <submittedName>
        <fullName evidence="8">Zinc-binding dehydrogenase</fullName>
    </submittedName>
</protein>
<dbReference type="Proteomes" id="UP001056455">
    <property type="component" value="Chromosome"/>
</dbReference>
<dbReference type="InterPro" id="IPR013149">
    <property type="entry name" value="ADH-like_C"/>
</dbReference>
<keyword evidence="3 6" id="KW-0479">Metal-binding</keyword>
<name>A0ABY4YX91_9MICO</name>
<dbReference type="Gene3D" id="3.90.180.10">
    <property type="entry name" value="Medium-chain alcohol dehydrogenases, catalytic domain"/>
    <property type="match status" value="1"/>
</dbReference>
<keyword evidence="9" id="KW-1185">Reference proteome</keyword>
<evidence type="ECO:0000256" key="4">
    <source>
        <dbReference type="ARBA" id="ARBA00022833"/>
    </source>
</evidence>
<dbReference type="Pfam" id="PF08240">
    <property type="entry name" value="ADH_N"/>
    <property type="match status" value="1"/>
</dbReference>
<dbReference type="Gene3D" id="3.40.50.720">
    <property type="entry name" value="NAD(P)-binding Rossmann-like Domain"/>
    <property type="match status" value="1"/>
</dbReference>
<gene>
    <name evidence="8" type="ORF">NF556_07045</name>
</gene>
<evidence type="ECO:0000256" key="1">
    <source>
        <dbReference type="ARBA" id="ARBA00001947"/>
    </source>
</evidence>
<evidence type="ECO:0000259" key="7">
    <source>
        <dbReference type="SMART" id="SM00829"/>
    </source>
</evidence>
<dbReference type="SMART" id="SM00829">
    <property type="entry name" value="PKS_ER"/>
    <property type="match status" value="1"/>
</dbReference>
<dbReference type="InterPro" id="IPR002328">
    <property type="entry name" value="ADH_Zn_CS"/>
</dbReference>
<dbReference type="InterPro" id="IPR020843">
    <property type="entry name" value="ER"/>
</dbReference>
<accession>A0ABY4YX91</accession>
<evidence type="ECO:0000256" key="2">
    <source>
        <dbReference type="ARBA" id="ARBA00008072"/>
    </source>
</evidence>
<organism evidence="8 9">
    <name type="scientific">Ornithinimicrobium faecis</name>
    <dbReference type="NCBI Taxonomy" id="2934158"/>
    <lineage>
        <taxon>Bacteria</taxon>
        <taxon>Bacillati</taxon>
        <taxon>Actinomycetota</taxon>
        <taxon>Actinomycetes</taxon>
        <taxon>Micrococcales</taxon>
        <taxon>Ornithinimicrobiaceae</taxon>
        <taxon>Ornithinimicrobium</taxon>
    </lineage>
</organism>
<dbReference type="InterPro" id="IPR013154">
    <property type="entry name" value="ADH-like_N"/>
</dbReference>
<proteinExistence type="inferred from homology"/>
<comment type="similarity">
    <text evidence="2 6">Belongs to the zinc-containing alcohol dehydrogenase family.</text>
</comment>
<comment type="cofactor">
    <cofactor evidence="1 6">
        <name>Zn(2+)</name>
        <dbReference type="ChEBI" id="CHEBI:29105"/>
    </cofactor>
</comment>
<evidence type="ECO:0000256" key="6">
    <source>
        <dbReference type="RuleBase" id="RU361277"/>
    </source>
</evidence>
<evidence type="ECO:0000313" key="8">
    <source>
        <dbReference type="EMBL" id="USQ81398.1"/>
    </source>
</evidence>
<reference evidence="8" key="1">
    <citation type="submission" date="2022-06" db="EMBL/GenBank/DDBJ databases">
        <title>Ornithinimicrobium HY1793.</title>
        <authorList>
            <person name="Huang Y."/>
        </authorList>
    </citation>
    <scope>NUCLEOTIDE SEQUENCE</scope>
    <source>
        <strain evidence="8">HY1793</strain>
    </source>
</reference>
<evidence type="ECO:0000256" key="3">
    <source>
        <dbReference type="ARBA" id="ARBA00022723"/>
    </source>
</evidence>
<dbReference type="PANTHER" id="PTHR43350">
    <property type="entry name" value="NAD-DEPENDENT ALCOHOL DEHYDROGENASE"/>
    <property type="match status" value="1"/>
</dbReference>
<dbReference type="EMBL" id="CP099489">
    <property type="protein sequence ID" value="USQ81398.1"/>
    <property type="molecule type" value="Genomic_DNA"/>
</dbReference>
<dbReference type="Pfam" id="PF00107">
    <property type="entry name" value="ADH_zinc_N"/>
    <property type="match status" value="1"/>
</dbReference>
<dbReference type="InterPro" id="IPR011032">
    <property type="entry name" value="GroES-like_sf"/>
</dbReference>
<dbReference type="RefSeq" id="WP_252594849.1">
    <property type="nucleotide sequence ID" value="NZ_CP099489.1"/>
</dbReference>
<feature type="domain" description="Enoyl reductase (ER)" evidence="7">
    <location>
        <begin position="8"/>
        <end position="363"/>
    </location>
</feature>